<dbReference type="InterPro" id="IPR027417">
    <property type="entry name" value="P-loop_NTPase"/>
</dbReference>
<protein>
    <recommendedName>
        <fullName evidence="1">sulfate adenylyltransferase</fullName>
        <ecNumber evidence="1">2.7.7.4</ecNumber>
    </recommendedName>
</protein>
<keyword evidence="4" id="KW-0547">Nucleotide-binding</keyword>
<dbReference type="NCBIfam" id="TIGR02034">
    <property type="entry name" value="CysN"/>
    <property type="match status" value="1"/>
</dbReference>
<dbReference type="GO" id="GO:0006790">
    <property type="term" value="P:sulfur compound metabolic process"/>
    <property type="evidence" value="ECO:0007669"/>
    <property type="project" value="InterPro"/>
</dbReference>
<dbReference type="SUPFAM" id="SSF50465">
    <property type="entry name" value="EF-Tu/eEF-1alpha/eIF2-gamma C-terminal domain"/>
    <property type="match status" value="1"/>
</dbReference>
<dbReference type="GO" id="GO:0005524">
    <property type="term" value="F:ATP binding"/>
    <property type="evidence" value="ECO:0007669"/>
    <property type="project" value="UniProtKB-KW"/>
</dbReference>
<dbReference type="GO" id="GO:0003924">
    <property type="term" value="F:GTPase activity"/>
    <property type="evidence" value="ECO:0007669"/>
    <property type="project" value="InterPro"/>
</dbReference>
<dbReference type="Gene3D" id="2.40.30.10">
    <property type="entry name" value="Translation factors"/>
    <property type="match status" value="2"/>
</dbReference>
<dbReference type="InterPro" id="IPR011779">
    <property type="entry name" value="SO4_adenylTrfase_lsu"/>
</dbReference>
<organism evidence="8 9">
    <name type="scientific">Sedimentisphaera salicampi</name>
    <dbReference type="NCBI Taxonomy" id="1941349"/>
    <lineage>
        <taxon>Bacteria</taxon>
        <taxon>Pseudomonadati</taxon>
        <taxon>Planctomycetota</taxon>
        <taxon>Phycisphaerae</taxon>
        <taxon>Sedimentisphaerales</taxon>
        <taxon>Sedimentisphaeraceae</taxon>
        <taxon>Sedimentisphaera</taxon>
    </lineage>
</organism>
<keyword evidence="3 8" id="KW-0548">Nucleotidyltransferase</keyword>
<dbReference type="AlphaFoldDB" id="A0A1W6LKQ4"/>
<dbReference type="SUPFAM" id="SSF52540">
    <property type="entry name" value="P-loop containing nucleoside triphosphate hydrolases"/>
    <property type="match status" value="1"/>
</dbReference>
<proteinExistence type="predicted"/>
<dbReference type="Proteomes" id="UP000193334">
    <property type="component" value="Chromosome"/>
</dbReference>
<evidence type="ECO:0000256" key="5">
    <source>
        <dbReference type="ARBA" id="ARBA00022840"/>
    </source>
</evidence>
<dbReference type="GO" id="GO:0004781">
    <property type="term" value="F:sulfate adenylyltransferase (ATP) activity"/>
    <property type="evidence" value="ECO:0007669"/>
    <property type="project" value="UniProtKB-EC"/>
</dbReference>
<evidence type="ECO:0000259" key="7">
    <source>
        <dbReference type="PROSITE" id="PS51722"/>
    </source>
</evidence>
<dbReference type="EC" id="2.7.7.4" evidence="1"/>
<dbReference type="PRINTS" id="PR00315">
    <property type="entry name" value="ELONGATNFCT"/>
</dbReference>
<sequence length="410" mass="45834">MDNVLNFVIVGHVDHGKSTLIGRLLYDTDSLQPDRIAEMEKMSKSRGRDENEFAYLLDHLEEERKQGVTIDTTQVFFSTDKRHYVIIDAPGHVEFVKNMITGASQAEAAVLIVDAEEGVMEQTKRHSYMLNMLGLKQIITVINKMDLVQYSEERFKQVQSDVQEFLASIGASSDITLPIAAAKGDNIAKPSENMPWHKGPTFLDSLDSLKGRIPAEDKSLILPVQDVYKVDDKRINAGRVEAGCIEQGEAVKVIPSGQKTKVQSVEKFLEEPERACAGESIGITTEDALFLDRGDIVCREGGEPTLADCFRARIFWMSKRPLDTSERLFIRCATQQTRCSIDTIEKRIDSSTLKVLEENGTKLENLEVGEVIIKTKKEIAFDDFNSTQEMGRFVLVKDENIVAGGIITGR</sequence>
<evidence type="ECO:0000313" key="8">
    <source>
        <dbReference type="EMBL" id="ARN56361.1"/>
    </source>
</evidence>
<evidence type="ECO:0000256" key="4">
    <source>
        <dbReference type="ARBA" id="ARBA00022741"/>
    </source>
</evidence>
<dbReference type="InterPro" id="IPR050100">
    <property type="entry name" value="TRAFAC_GTPase_members"/>
</dbReference>
<dbReference type="Pfam" id="PF00009">
    <property type="entry name" value="GTP_EFTU"/>
    <property type="match status" value="1"/>
</dbReference>
<evidence type="ECO:0000256" key="2">
    <source>
        <dbReference type="ARBA" id="ARBA00022679"/>
    </source>
</evidence>
<dbReference type="Pfam" id="PF22594">
    <property type="entry name" value="GTP-eEF1A_C"/>
    <property type="match status" value="1"/>
</dbReference>
<dbReference type="GO" id="GO:0005525">
    <property type="term" value="F:GTP binding"/>
    <property type="evidence" value="ECO:0007669"/>
    <property type="project" value="UniProtKB-KW"/>
</dbReference>
<dbReference type="InterPro" id="IPR054696">
    <property type="entry name" value="GTP-eEF1A_C"/>
</dbReference>
<feature type="domain" description="Tr-type G" evidence="7">
    <location>
        <begin position="2"/>
        <end position="215"/>
    </location>
</feature>
<accession>A0A1W6LKQ4</accession>
<name>A0A1W6LKQ4_9BACT</name>
<dbReference type="SUPFAM" id="SSF50447">
    <property type="entry name" value="Translation proteins"/>
    <property type="match status" value="1"/>
</dbReference>
<keyword evidence="2 8" id="KW-0808">Transferase</keyword>
<dbReference type="InterPro" id="IPR009000">
    <property type="entry name" value="Transl_B-barrel_sf"/>
</dbReference>
<dbReference type="KEGG" id="pbp:STSP1_00742"/>
<dbReference type="PANTHER" id="PTHR23115">
    <property type="entry name" value="TRANSLATION FACTOR"/>
    <property type="match status" value="1"/>
</dbReference>
<evidence type="ECO:0000256" key="1">
    <source>
        <dbReference type="ARBA" id="ARBA00012391"/>
    </source>
</evidence>
<dbReference type="InterPro" id="IPR044139">
    <property type="entry name" value="CysN_NoDQ_III"/>
</dbReference>
<dbReference type="RefSeq" id="WP_085755057.1">
    <property type="nucleotide sequence ID" value="NZ_CP021023.1"/>
</dbReference>
<dbReference type="STRING" id="1941349.STSP1_00742"/>
<evidence type="ECO:0000256" key="3">
    <source>
        <dbReference type="ARBA" id="ARBA00022695"/>
    </source>
</evidence>
<dbReference type="Gene3D" id="3.40.50.300">
    <property type="entry name" value="P-loop containing nucleotide triphosphate hydrolases"/>
    <property type="match status" value="1"/>
</dbReference>
<evidence type="ECO:0000256" key="6">
    <source>
        <dbReference type="ARBA" id="ARBA00023134"/>
    </source>
</evidence>
<keyword evidence="9" id="KW-1185">Reference proteome</keyword>
<keyword evidence="6" id="KW-0342">GTP-binding</keyword>
<gene>
    <name evidence="8" type="primary">cysN</name>
    <name evidence="8" type="ORF">STSP1_00742</name>
</gene>
<dbReference type="InterPro" id="IPR009001">
    <property type="entry name" value="Transl_elong_EF1A/Init_IF2_C"/>
</dbReference>
<keyword evidence="5" id="KW-0067">ATP-binding</keyword>
<reference evidence="9" key="1">
    <citation type="submission" date="2017-04" db="EMBL/GenBank/DDBJ databases">
        <title>Comparative genomics and description of representatives of a novel lineage of planctomycetes thriving in anoxic sediments.</title>
        <authorList>
            <person name="Spring S."/>
            <person name="Bunk B."/>
            <person name="Sproer C."/>
        </authorList>
    </citation>
    <scope>NUCLEOTIDE SEQUENCE [LARGE SCALE GENOMIC DNA]</scope>
    <source>
        <strain evidence="9">ST-PulAB-D4</strain>
    </source>
</reference>
<evidence type="ECO:0000313" key="9">
    <source>
        <dbReference type="Proteomes" id="UP000193334"/>
    </source>
</evidence>
<dbReference type="InterPro" id="IPR000795">
    <property type="entry name" value="T_Tr_GTP-bd_dom"/>
</dbReference>
<dbReference type="PROSITE" id="PS51722">
    <property type="entry name" value="G_TR_2"/>
    <property type="match status" value="1"/>
</dbReference>
<dbReference type="EMBL" id="CP021023">
    <property type="protein sequence ID" value="ARN56361.1"/>
    <property type="molecule type" value="Genomic_DNA"/>
</dbReference>
<dbReference type="CDD" id="cd04095">
    <property type="entry name" value="CysN_NoDQ_III"/>
    <property type="match status" value="1"/>
</dbReference>